<protein>
    <recommendedName>
        <fullName evidence="3">RNase H type-1 domain-containing protein</fullName>
    </recommendedName>
</protein>
<proteinExistence type="predicted"/>
<accession>A0A803NLK0</accession>
<evidence type="ECO:0000313" key="2">
    <source>
        <dbReference type="Proteomes" id="UP000596661"/>
    </source>
</evidence>
<dbReference type="EnsemblPlants" id="evm.model.01.2535">
    <property type="protein sequence ID" value="cds.evm.model.01.2535"/>
    <property type="gene ID" value="evm.TU.01.2535"/>
</dbReference>
<evidence type="ECO:0008006" key="3">
    <source>
        <dbReference type="Google" id="ProtNLM"/>
    </source>
</evidence>
<reference evidence="1" key="2">
    <citation type="submission" date="2021-03" db="UniProtKB">
        <authorList>
            <consortium name="EnsemblPlants"/>
        </authorList>
    </citation>
    <scope>IDENTIFICATION</scope>
</reference>
<reference evidence="1" key="1">
    <citation type="submission" date="2018-11" db="EMBL/GenBank/DDBJ databases">
        <authorList>
            <person name="Grassa J C."/>
        </authorList>
    </citation>
    <scope>NUCLEOTIDE SEQUENCE [LARGE SCALE GENOMIC DNA]</scope>
</reference>
<sequence>MCVNNDNVADEGFLLVVDSKRRRTELGLLDGPNDGVEEIVSIQLEVDQKMEIWWVLVSRPTNHYESFILELPWAWNPSNLQFLKDLLIQKKPNFIFLCETLCKRDQMEMASLDFEGKREVFWRQRSKKLWLQDVDNNSKFFHALAYAQRRNNLISKLKDSAGRWVDWNSSLSKVGKNKNAILGFLKDKLRKRIQGWEGRMLSHPGIEVTYGKIFVEHRGRVGEMEETIMVGWAIWQARNEFIWQQKVRTAANIVASTRMCLDHYSYAQVRKGLSLSHLLDGNREIEYLTAPSFNQIKVNVDGALFEQEGHFGVGCVAQYCCGRMKLKSTPLWFPRQAVGQKGLQQHVRAPPWFDAGDDFWFGVRGHKTIICNSIWNIARQGSGPIDHLYPELHDLAILLGHSHPQKTLSFPSSRRMSSRNTDNIYPKLSRLSKFKELAISYWNCPLPSTNCLDAGVVGVSSWLATIASSTGSENFRRGLLALTPPLSTQQSGYFFLLSVSWFKRLAFLFVFVLVEIDINQDLQENMVGIIESMSITHAAETSAGGGQATTPAIIPQLWMILETVPKDEPINGECPLIKAKGKRKAKTPPTA</sequence>
<keyword evidence="2" id="KW-1185">Reference proteome</keyword>
<name>A0A803NLK0_CANSA</name>
<dbReference type="Gramene" id="evm.model.01.2535">
    <property type="protein sequence ID" value="cds.evm.model.01.2535"/>
    <property type="gene ID" value="evm.TU.01.2535"/>
</dbReference>
<dbReference type="Proteomes" id="UP000596661">
    <property type="component" value="Chromosome 1"/>
</dbReference>
<dbReference type="EMBL" id="UZAU01000073">
    <property type="status" value="NOT_ANNOTATED_CDS"/>
    <property type="molecule type" value="Genomic_DNA"/>
</dbReference>
<dbReference type="AlphaFoldDB" id="A0A803NLK0"/>
<organism evidence="1 2">
    <name type="scientific">Cannabis sativa</name>
    <name type="common">Hemp</name>
    <name type="synonym">Marijuana</name>
    <dbReference type="NCBI Taxonomy" id="3483"/>
    <lineage>
        <taxon>Eukaryota</taxon>
        <taxon>Viridiplantae</taxon>
        <taxon>Streptophyta</taxon>
        <taxon>Embryophyta</taxon>
        <taxon>Tracheophyta</taxon>
        <taxon>Spermatophyta</taxon>
        <taxon>Magnoliopsida</taxon>
        <taxon>eudicotyledons</taxon>
        <taxon>Gunneridae</taxon>
        <taxon>Pentapetalae</taxon>
        <taxon>rosids</taxon>
        <taxon>fabids</taxon>
        <taxon>Rosales</taxon>
        <taxon>Cannabaceae</taxon>
        <taxon>Cannabis</taxon>
    </lineage>
</organism>
<evidence type="ECO:0000313" key="1">
    <source>
        <dbReference type="EnsemblPlants" id="cds.evm.model.01.2535"/>
    </source>
</evidence>